<dbReference type="RefSeq" id="WP_173086614.1">
    <property type="nucleotide sequence ID" value="NZ_BLTE01000018.1"/>
</dbReference>
<accession>A0A6V8LZT0</accession>
<keyword evidence="2" id="KW-1185">Reference proteome</keyword>
<reference evidence="1 2" key="2">
    <citation type="submission" date="2020-05" db="EMBL/GenBank/DDBJ databases">
        <title>Draft genome sequence of Desulfovibrio sp. strainFSS-1.</title>
        <authorList>
            <person name="Shimoshige H."/>
            <person name="Kobayashi H."/>
            <person name="Maekawa T."/>
        </authorList>
    </citation>
    <scope>NUCLEOTIDE SEQUENCE [LARGE SCALE GENOMIC DNA]</scope>
    <source>
        <strain evidence="1 2">SIID29052-01</strain>
    </source>
</reference>
<comment type="caution">
    <text evidence="1">The sequence shown here is derived from an EMBL/GenBank/DDBJ whole genome shotgun (WGS) entry which is preliminary data.</text>
</comment>
<dbReference type="AlphaFoldDB" id="A0A6V8LZT0"/>
<proteinExistence type="predicted"/>
<dbReference type="EMBL" id="BLTE01000018">
    <property type="protein sequence ID" value="GFK95529.1"/>
    <property type="molecule type" value="Genomic_DNA"/>
</dbReference>
<sequence>MQKIPLNLAKAGYVLAKPVARADGMVVAPQGAELTDSLLDKFDMMGVEHVVVEGEPVQTEGVASGTNYDERLKRLDHLFRHHAQDPWMNQVKSLVTHYFKLKIASKAG</sequence>
<reference evidence="1 2" key="1">
    <citation type="submission" date="2020-04" db="EMBL/GenBank/DDBJ databases">
        <authorList>
            <consortium name="Desulfovibrio sp. FSS-1 genome sequencing consortium"/>
            <person name="Shimoshige H."/>
            <person name="Kobayashi H."/>
            <person name="Maekawa T."/>
        </authorList>
    </citation>
    <scope>NUCLEOTIDE SEQUENCE [LARGE SCALE GENOMIC DNA]</scope>
    <source>
        <strain evidence="1 2">SIID29052-01</strain>
    </source>
</reference>
<name>A0A6V8LZT0_9BACT</name>
<evidence type="ECO:0000313" key="1">
    <source>
        <dbReference type="EMBL" id="GFK95529.1"/>
    </source>
</evidence>
<gene>
    <name evidence="1" type="ORF">NNJEOMEG_03395</name>
</gene>
<dbReference type="Proteomes" id="UP000494245">
    <property type="component" value="Unassembled WGS sequence"/>
</dbReference>
<evidence type="ECO:0000313" key="2">
    <source>
        <dbReference type="Proteomes" id="UP000494245"/>
    </source>
</evidence>
<protein>
    <submittedName>
        <fullName evidence="1">Uncharacterized protein</fullName>
    </submittedName>
</protein>
<organism evidence="1 2">
    <name type="scientific">Fundidesulfovibrio magnetotacticus</name>
    <dbReference type="NCBI Taxonomy" id="2730080"/>
    <lineage>
        <taxon>Bacteria</taxon>
        <taxon>Pseudomonadati</taxon>
        <taxon>Thermodesulfobacteriota</taxon>
        <taxon>Desulfovibrionia</taxon>
        <taxon>Desulfovibrionales</taxon>
        <taxon>Desulfovibrionaceae</taxon>
        <taxon>Fundidesulfovibrio</taxon>
    </lineage>
</organism>